<evidence type="ECO:0000259" key="11">
    <source>
        <dbReference type="PROSITE" id="PS50011"/>
    </source>
</evidence>
<dbReference type="PANTHER" id="PTHR44899">
    <property type="entry name" value="CAMK FAMILY PROTEIN KINASE"/>
    <property type="match status" value="1"/>
</dbReference>
<sequence length="833" mass="90726">MSRPPSEGQPAAVGTLSPLLVRNISSKNGSRPVSREPGTRTDGEGLSVVPSCPGRLAEAYDVQKPVGKGGYAVVYKGVRREDGRVVAVKKVEIFEMSAKKRERCLQEVTLLQQLDHPNIIQMLDAFIDENMLIIIFEWAPAGDLKRLIKKTAEQGKKLDEPSIWTLFYQVTDGLRYMHQHRIMHRDIKPANVLVGANGALKLGDLGLGRQLSEQTMEAFSKVGTPYYVSPEVVRGAGYDWKSDVWSMGCLLYELACLRSPFEMEGANLYDVFQKISKGEYSPLPADQFSAPLRSLVGRMLQIDPAKRPELEEVWNITSSAVQSQSRTRSDVHSTAIELYEQLILLSSEVSARLRGKAPPSTPPNGRRASSSSSAAAVAPAATSGIMVPPPLDTIRSLHPLYFAEPLVPPLRSDAGMFQKQQLGTFLHVLAWLLRLNGKSDAATGVETHLEFIPAARAPTGGRVGGTAAAPAPSSHQVPLCTNVLKGAEAAKRGAQVMGLNTEFAPVSAIALGHGRAVCGLLQDALALSVQRVPLAVRPVQRPPEPSAEEVPDEADGVLAGPADSVLTAGATGSGPGYDADDDDDDEAEYMGAPAMADRVKDSLAPGAASTSRSQGTEGRRNNRSRGRAPTAVSTTHVDPVAWRQELERLAPQLGRIKISAEAAAGDWSQRWQQMKDLLAALAAAAPDAHASLGRLRAAVSRDLERIETTERRLNDNTISLMEQYAASRRRMEDMQRARQQHDELLEIGHSALAQLTERIEEVQQAIQDKTDGLDGSRQVKLIHDAMRAMHKEMRRMDVRIGVARQELWTKQAERNFRLEAGILDDSDGDDVFR</sequence>
<keyword evidence="6 9" id="KW-0067">ATP-binding</keyword>
<feature type="domain" description="Protein kinase" evidence="11">
    <location>
        <begin position="60"/>
        <end position="321"/>
    </location>
</feature>
<protein>
    <recommendedName>
        <fullName evidence="1">non-specific serine/threonine protein kinase</fullName>
        <ecNumber evidence="1">2.7.11.1</ecNumber>
    </recommendedName>
</protein>
<feature type="region of interest" description="Disordered" evidence="10">
    <location>
        <begin position="538"/>
        <end position="635"/>
    </location>
</feature>
<dbReference type="Pfam" id="PF00069">
    <property type="entry name" value="Pkinase"/>
    <property type="match status" value="1"/>
</dbReference>
<evidence type="ECO:0000256" key="8">
    <source>
        <dbReference type="ARBA" id="ARBA00048679"/>
    </source>
</evidence>
<dbReference type="InterPro" id="IPR011009">
    <property type="entry name" value="Kinase-like_dom_sf"/>
</dbReference>
<feature type="compositionally biased region" description="Acidic residues" evidence="10">
    <location>
        <begin position="546"/>
        <end position="555"/>
    </location>
</feature>
<feature type="region of interest" description="Disordered" evidence="10">
    <location>
        <begin position="353"/>
        <end position="375"/>
    </location>
</feature>
<evidence type="ECO:0000256" key="1">
    <source>
        <dbReference type="ARBA" id="ARBA00012513"/>
    </source>
</evidence>
<dbReference type="InterPro" id="IPR019530">
    <property type="entry name" value="Intra-flagellar_transport_57"/>
</dbReference>
<dbReference type="EMBL" id="BSDZ01000003">
    <property type="protein sequence ID" value="GLI58748.1"/>
    <property type="molecule type" value="Genomic_DNA"/>
</dbReference>
<keyword evidence="5" id="KW-0418">Kinase</keyword>
<dbReference type="InterPro" id="IPR008271">
    <property type="entry name" value="Ser/Thr_kinase_AS"/>
</dbReference>
<evidence type="ECO:0000313" key="12">
    <source>
        <dbReference type="EMBL" id="GLI58748.1"/>
    </source>
</evidence>
<comment type="catalytic activity">
    <reaction evidence="7">
        <text>L-threonyl-[protein] + ATP = O-phospho-L-threonyl-[protein] + ADP + H(+)</text>
        <dbReference type="Rhea" id="RHEA:46608"/>
        <dbReference type="Rhea" id="RHEA-COMP:11060"/>
        <dbReference type="Rhea" id="RHEA-COMP:11605"/>
        <dbReference type="ChEBI" id="CHEBI:15378"/>
        <dbReference type="ChEBI" id="CHEBI:30013"/>
        <dbReference type="ChEBI" id="CHEBI:30616"/>
        <dbReference type="ChEBI" id="CHEBI:61977"/>
        <dbReference type="ChEBI" id="CHEBI:456216"/>
        <dbReference type="EC" id="2.7.11.1"/>
    </reaction>
</comment>
<feature type="compositionally biased region" description="Acidic residues" evidence="10">
    <location>
        <begin position="578"/>
        <end position="588"/>
    </location>
</feature>
<gene>
    <name evidence="12" type="ORF">VaNZ11_000505</name>
</gene>
<evidence type="ECO:0000256" key="9">
    <source>
        <dbReference type="PROSITE-ProRule" id="PRU10141"/>
    </source>
</evidence>
<accession>A0ABQ5RN70</accession>
<keyword evidence="4 9" id="KW-0547">Nucleotide-binding</keyword>
<feature type="binding site" evidence="9">
    <location>
        <position position="90"/>
    </location>
    <ligand>
        <name>ATP</name>
        <dbReference type="ChEBI" id="CHEBI:30616"/>
    </ligand>
</feature>
<evidence type="ECO:0000256" key="10">
    <source>
        <dbReference type="SAM" id="MobiDB-lite"/>
    </source>
</evidence>
<dbReference type="Pfam" id="PF10498">
    <property type="entry name" value="IFT57"/>
    <property type="match status" value="1"/>
</dbReference>
<reference evidence="12 13" key="1">
    <citation type="journal article" date="2023" name="IScience">
        <title>Expanded male sex-determining region conserved during the evolution of homothallism in the green alga Volvox.</title>
        <authorList>
            <person name="Yamamoto K."/>
            <person name="Matsuzaki R."/>
            <person name="Mahakham W."/>
            <person name="Heman W."/>
            <person name="Sekimoto H."/>
            <person name="Kawachi M."/>
            <person name="Minakuchi Y."/>
            <person name="Toyoda A."/>
            <person name="Nozaki H."/>
        </authorList>
    </citation>
    <scope>NUCLEOTIDE SEQUENCE [LARGE SCALE GENOMIC DNA]</scope>
    <source>
        <strain evidence="12 13">NIES-4468</strain>
    </source>
</reference>
<feature type="region of interest" description="Disordered" evidence="10">
    <location>
        <begin position="24"/>
        <end position="46"/>
    </location>
</feature>
<evidence type="ECO:0000256" key="6">
    <source>
        <dbReference type="ARBA" id="ARBA00022840"/>
    </source>
</evidence>
<evidence type="ECO:0000256" key="4">
    <source>
        <dbReference type="ARBA" id="ARBA00022741"/>
    </source>
</evidence>
<feature type="compositionally biased region" description="Basic and acidic residues" evidence="10">
    <location>
        <begin position="33"/>
        <end position="43"/>
    </location>
</feature>
<dbReference type="InterPro" id="IPR051131">
    <property type="entry name" value="NEK_Ser/Thr_kinase_NIMA"/>
</dbReference>
<evidence type="ECO:0000313" key="13">
    <source>
        <dbReference type="Proteomes" id="UP001165090"/>
    </source>
</evidence>
<evidence type="ECO:0000256" key="7">
    <source>
        <dbReference type="ARBA" id="ARBA00047899"/>
    </source>
</evidence>
<proteinExistence type="predicted"/>
<dbReference type="PROSITE" id="PS00108">
    <property type="entry name" value="PROTEIN_KINASE_ST"/>
    <property type="match status" value="1"/>
</dbReference>
<dbReference type="PANTHER" id="PTHR44899:SF3">
    <property type="entry name" value="SERINE_THREONINE-PROTEIN KINASE NEK1"/>
    <property type="match status" value="1"/>
</dbReference>
<dbReference type="SMART" id="SM00220">
    <property type="entry name" value="S_TKc"/>
    <property type="match status" value="1"/>
</dbReference>
<comment type="caution">
    <text evidence="12">The sequence shown here is derived from an EMBL/GenBank/DDBJ whole genome shotgun (WGS) entry which is preliminary data.</text>
</comment>
<dbReference type="PROSITE" id="PS00107">
    <property type="entry name" value="PROTEIN_KINASE_ATP"/>
    <property type="match status" value="1"/>
</dbReference>
<comment type="catalytic activity">
    <reaction evidence="8">
        <text>L-seryl-[protein] + ATP = O-phospho-L-seryl-[protein] + ADP + H(+)</text>
        <dbReference type="Rhea" id="RHEA:17989"/>
        <dbReference type="Rhea" id="RHEA-COMP:9863"/>
        <dbReference type="Rhea" id="RHEA-COMP:11604"/>
        <dbReference type="ChEBI" id="CHEBI:15378"/>
        <dbReference type="ChEBI" id="CHEBI:29999"/>
        <dbReference type="ChEBI" id="CHEBI:30616"/>
        <dbReference type="ChEBI" id="CHEBI:83421"/>
        <dbReference type="ChEBI" id="CHEBI:456216"/>
        <dbReference type="EC" id="2.7.11.1"/>
    </reaction>
</comment>
<evidence type="ECO:0000256" key="2">
    <source>
        <dbReference type="ARBA" id="ARBA00022527"/>
    </source>
</evidence>
<dbReference type="Gene3D" id="1.10.510.10">
    <property type="entry name" value="Transferase(Phosphotransferase) domain 1"/>
    <property type="match status" value="1"/>
</dbReference>
<dbReference type="InterPro" id="IPR017441">
    <property type="entry name" value="Protein_kinase_ATP_BS"/>
</dbReference>
<dbReference type="SUPFAM" id="SSF56112">
    <property type="entry name" value="Protein kinase-like (PK-like)"/>
    <property type="match status" value="1"/>
</dbReference>
<keyword evidence="3" id="KW-0808">Transferase</keyword>
<name>A0ABQ5RN70_9CHLO</name>
<dbReference type="Proteomes" id="UP001165090">
    <property type="component" value="Unassembled WGS sequence"/>
</dbReference>
<evidence type="ECO:0000256" key="3">
    <source>
        <dbReference type="ARBA" id="ARBA00022679"/>
    </source>
</evidence>
<evidence type="ECO:0000256" key="5">
    <source>
        <dbReference type="ARBA" id="ARBA00022777"/>
    </source>
</evidence>
<dbReference type="CDD" id="cd08224">
    <property type="entry name" value="STKc_Nek6_7"/>
    <property type="match status" value="1"/>
</dbReference>
<dbReference type="InterPro" id="IPR000719">
    <property type="entry name" value="Prot_kinase_dom"/>
</dbReference>
<dbReference type="PROSITE" id="PS50011">
    <property type="entry name" value="PROTEIN_KINASE_DOM"/>
    <property type="match status" value="1"/>
</dbReference>
<keyword evidence="13" id="KW-1185">Reference proteome</keyword>
<dbReference type="EC" id="2.7.11.1" evidence="1"/>
<keyword evidence="2" id="KW-0723">Serine/threonine-protein kinase</keyword>
<organism evidence="12 13">
    <name type="scientific">Volvox africanus</name>
    <dbReference type="NCBI Taxonomy" id="51714"/>
    <lineage>
        <taxon>Eukaryota</taxon>
        <taxon>Viridiplantae</taxon>
        <taxon>Chlorophyta</taxon>
        <taxon>core chlorophytes</taxon>
        <taxon>Chlorophyceae</taxon>
        <taxon>CS clade</taxon>
        <taxon>Chlamydomonadales</taxon>
        <taxon>Volvocaceae</taxon>
        <taxon>Volvox</taxon>
    </lineage>
</organism>